<evidence type="ECO:0000256" key="6">
    <source>
        <dbReference type="HAMAP-Rule" id="MF_01369"/>
    </source>
</evidence>
<dbReference type="Gene3D" id="3.30.70.330">
    <property type="match status" value="1"/>
</dbReference>
<dbReference type="NCBIfam" id="NF004363">
    <property type="entry name" value="PRK05738.2-4"/>
    <property type="match status" value="1"/>
</dbReference>
<evidence type="ECO:0000313" key="9">
    <source>
        <dbReference type="Proteomes" id="UP000644507"/>
    </source>
</evidence>
<dbReference type="NCBIfam" id="NF004359">
    <property type="entry name" value="PRK05738.1-3"/>
    <property type="match status" value="1"/>
</dbReference>
<proteinExistence type="inferred from homology"/>
<reference evidence="8" key="2">
    <citation type="submission" date="2020-09" db="EMBL/GenBank/DDBJ databases">
        <authorList>
            <person name="Sun Q."/>
            <person name="Kim S."/>
        </authorList>
    </citation>
    <scope>NUCLEOTIDE SEQUENCE</scope>
    <source>
        <strain evidence="8">KCTC 12988</strain>
    </source>
</reference>
<dbReference type="PROSITE" id="PS00050">
    <property type="entry name" value="RIBOSOMAL_L23"/>
    <property type="match status" value="1"/>
</dbReference>
<comment type="caution">
    <text evidence="8">The sequence shown here is derived from an EMBL/GenBank/DDBJ whole genome shotgun (WGS) entry which is preliminary data.</text>
</comment>
<evidence type="ECO:0000256" key="4">
    <source>
        <dbReference type="ARBA" id="ARBA00022980"/>
    </source>
</evidence>
<dbReference type="EMBL" id="BMXI01000002">
    <property type="protein sequence ID" value="GHC44815.1"/>
    <property type="molecule type" value="Genomic_DNA"/>
</dbReference>
<keyword evidence="4 6" id="KW-0689">Ribosomal protein</keyword>
<sequence length="94" mass="10925">MKDIYQVIDTIQMSEKAALLQETNNEYVFKVARAANKIEIKKAVEKLFAVKVEDVRTCNYEGKLKRKRRADQGRTARFKKAYVRLKDGDTLDLV</sequence>
<dbReference type="HAMAP" id="MF_01369_B">
    <property type="entry name" value="Ribosomal_uL23_B"/>
    <property type="match status" value="1"/>
</dbReference>
<dbReference type="InterPro" id="IPR012678">
    <property type="entry name" value="Ribosomal_uL23/eL15/eS24_sf"/>
</dbReference>
<evidence type="ECO:0000313" key="8">
    <source>
        <dbReference type="EMBL" id="GHC44815.1"/>
    </source>
</evidence>
<dbReference type="InterPro" id="IPR013025">
    <property type="entry name" value="Ribosomal_uL23-like"/>
</dbReference>
<comment type="subunit">
    <text evidence="6">Part of the 50S ribosomal subunit. Contacts protein L29, and trigger factor when it is bound to the ribosome.</text>
</comment>
<dbReference type="InterPro" id="IPR012677">
    <property type="entry name" value="Nucleotide-bd_a/b_plait_sf"/>
</dbReference>
<keyword evidence="2 6" id="KW-0699">rRNA-binding</keyword>
<dbReference type="GO" id="GO:0006412">
    <property type="term" value="P:translation"/>
    <property type="evidence" value="ECO:0007669"/>
    <property type="project" value="UniProtKB-UniRule"/>
</dbReference>
<dbReference type="AlphaFoldDB" id="A0A918WG98"/>
<keyword evidence="3 6" id="KW-0694">RNA-binding</keyword>
<dbReference type="GO" id="GO:0019843">
    <property type="term" value="F:rRNA binding"/>
    <property type="evidence" value="ECO:0007669"/>
    <property type="project" value="UniProtKB-UniRule"/>
</dbReference>
<evidence type="ECO:0000256" key="5">
    <source>
        <dbReference type="ARBA" id="ARBA00023274"/>
    </source>
</evidence>
<dbReference type="GO" id="GO:0003735">
    <property type="term" value="F:structural constituent of ribosome"/>
    <property type="evidence" value="ECO:0007669"/>
    <property type="project" value="InterPro"/>
</dbReference>
<protein>
    <recommendedName>
        <fullName evidence="6">Large ribosomal subunit protein uL23</fullName>
    </recommendedName>
</protein>
<name>A0A918WG98_9BACT</name>
<accession>A0A918WG98</accession>
<dbReference type="GO" id="GO:0005840">
    <property type="term" value="C:ribosome"/>
    <property type="evidence" value="ECO:0007669"/>
    <property type="project" value="UniProtKB-KW"/>
</dbReference>
<keyword evidence="5 6" id="KW-0687">Ribonucleoprotein</keyword>
<gene>
    <name evidence="6 8" type="primary">rplW</name>
    <name evidence="8" type="ORF">GCM10007100_07630</name>
</gene>
<evidence type="ECO:0000256" key="2">
    <source>
        <dbReference type="ARBA" id="ARBA00022730"/>
    </source>
</evidence>
<organism evidence="8 9">
    <name type="scientific">Roseibacillus persicicus</name>
    <dbReference type="NCBI Taxonomy" id="454148"/>
    <lineage>
        <taxon>Bacteria</taxon>
        <taxon>Pseudomonadati</taxon>
        <taxon>Verrucomicrobiota</taxon>
        <taxon>Verrucomicrobiia</taxon>
        <taxon>Verrucomicrobiales</taxon>
        <taxon>Verrucomicrobiaceae</taxon>
        <taxon>Roseibacillus</taxon>
    </lineage>
</organism>
<dbReference type="GO" id="GO:1990904">
    <property type="term" value="C:ribonucleoprotein complex"/>
    <property type="evidence" value="ECO:0007669"/>
    <property type="project" value="UniProtKB-KW"/>
</dbReference>
<reference evidence="8" key="1">
    <citation type="journal article" date="2014" name="Int. J. Syst. Evol. Microbiol.">
        <title>Complete genome sequence of Corynebacterium casei LMG S-19264T (=DSM 44701T), isolated from a smear-ripened cheese.</title>
        <authorList>
            <consortium name="US DOE Joint Genome Institute (JGI-PGF)"/>
            <person name="Walter F."/>
            <person name="Albersmeier A."/>
            <person name="Kalinowski J."/>
            <person name="Ruckert C."/>
        </authorList>
    </citation>
    <scope>NUCLEOTIDE SEQUENCE</scope>
    <source>
        <strain evidence="8">KCTC 12988</strain>
    </source>
</reference>
<evidence type="ECO:0000256" key="3">
    <source>
        <dbReference type="ARBA" id="ARBA00022884"/>
    </source>
</evidence>
<evidence type="ECO:0000256" key="1">
    <source>
        <dbReference type="ARBA" id="ARBA00006700"/>
    </source>
</evidence>
<dbReference type="InterPro" id="IPR001014">
    <property type="entry name" value="Ribosomal_uL23_CS"/>
</dbReference>
<dbReference type="RefSeq" id="WP_189567486.1">
    <property type="nucleotide sequence ID" value="NZ_BMXI01000002.1"/>
</dbReference>
<evidence type="ECO:0000256" key="7">
    <source>
        <dbReference type="RuleBase" id="RU003934"/>
    </source>
</evidence>
<dbReference type="PANTHER" id="PTHR11620">
    <property type="entry name" value="60S RIBOSOMAL PROTEIN L23A"/>
    <property type="match status" value="1"/>
</dbReference>
<comment type="function">
    <text evidence="6">One of the early assembly proteins it binds 23S rRNA. One of the proteins that surrounds the polypeptide exit tunnel on the outside of the ribosome. Forms the main docking site for trigger factor binding to the ribosome.</text>
</comment>
<keyword evidence="9" id="KW-1185">Reference proteome</keyword>
<comment type="similarity">
    <text evidence="1 6 7">Belongs to the universal ribosomal protein uL23 family.</text>
</comment>
<dbReference type="SUPFAM" id="SSF54189">
    <property type="entry name" value="Ribosomal proteins S24e, L23 and L15e"/>
    <property type="match status" value="1"/>
</dbReference>
<dbReference type="Pfam" id="PF00276">
    <property type="entry name" value="Ribosomal_L23"/>
    <property type="match status" value="1"/>
</dbReference>
<dbReference type="Proteomes" id="UP000644507">
    <property type="component" value="Unassembled WGS sequence"/>
</dbReference>